<dbReference type="EMBL" id="CWGJ01000025">
    <property type="protein sequence ID" value="CRX39116.1"/>
    <property type="molecule type" value="Genomic_DNA"/>
</dbReference>
<dbReference type="PANTHER" id="PTHR11351:SF31">
    <property type="entry name" value="DESATURASE 1, ISOFORM A-RELATED"/>
    <property type="match status" value="1"/>
</dbReference>
<keyword evidence="6 12" id="KW-1133">Transmembrane helix</keyword>
<protein>
    <submittedName>
        <fullName evidence="14">Fatty-acid desaturase</fullName>
        <ecNumber evidence="14">1.14.19.1</ecNumber>
    </submittedName>
</protein>
<evidence type="ECO:0000256" key="9">
    <source>
        <dbReference type="ARBA" id="ARBA00023098"/>
    </source>
</evidence>
<evidence type="ECO:0000256" key="4">
    <source>
        <dbReference type="ARBA" id="ARBA00022692"/>
    </source>
</evidence>
<organism evidence="14 15">
    <name type="scientific">Estrella lausannensis</name>
    <dbReference type="NCBI Taxonomy" id="483423"/>
    <lineage>
        <taxon>Bacteria</taxon>
        <taxon>Pseudomonadati</taxon>
        <taxon>Chlamydiota</taxon>
        <taxon>Chlamydiia</taxon>
        <taxon>Parachlamydiales</taxon>
        <taxon>Candidatus Criblamydiaceae</taxon>
        <taxon>Estrella</taxon>
    </lineage>
</organism>
<evidence type="ECO:0000313" key="15">
    <source>
        <dbReference type="Proteomes" id="UP000220251"/>
    </source>
</evidence>
<evidence type="ECO:0000259" key="13">
    <source>
        <dbReference type="Pfam" id="PF00487"/>
    </source>
</evidence>
<keyword evidence="8" id="KW-0408">Iron</keyword>
<dbReference type="RefSeq" id="WP_098038967.1">
    <property type="nucleotide sequence ID" value="NZ_CWGJ01000025.1"/>
</dbReference>
<dbReference type="Pfam" id="PF00487">
    <property type="entry name" value="FA_desaturase"/>
    <property type="match status" value="1"/>
</dbReference>
<dbReference type="GO" id="GO:0004768">
    <property type="term" value="F:stearoyl-CoA 9-desaturase activity"/>
    <property type="evidence" value="ECO:0007669"/>
    <property type="project" value="UniProtKB-EC"/>
</dbReference>
<evidence type="ECO:0000256" key="8">
    <source>
        <dbReference type="ARBA" id="ARBA00023004"/>
    </source>
</evidence>
<accession>A0A0H5DR19</accession>
<keyword evidence="11" id="KW-0275">Fatty acid biosynthesis</keyword>
<evidence type="ECO:0000256" key="10">
    <source>
        <dbReference type="ARBA" id="ARBA00023136"/>
    </source>
</evidence>
<evidence type="ECO:0000256" key="12">
    <source>
        <dbReference type="SAM" id="Phobius"/>
    </source>
</evidence>
<keyword evidence="10 12" id="KW-0472">Membrane</keyword>
<name>A0A0H5DR19_9BACT</name>
<keyword evidence="3" id="KW-0444">Lipid biosynthesis</keyword>
<keyword evidence="5" id="KW-0276">Fatty acid metabolism</keyword>
<dbReference type="PANTHER" id="PTHR11351">
    <property type="entry name" value="ACYL-COA DESATURASE"/>
    <property type="match status" value="1"/>
</dbReference>
<comment type="similarity">
    <text evidence="2">Belongs to the fatty acid desaturase type 2 family.</text>
</comment>
<evidence type="ECO:0000313" key="14">
    <source>
        <dbReference type="EMBL" id="CRX39116.1"/>
    </source>
</evidence>
<reference evidence="15" key="1">
    <citation type="submission" date="2015-06" db="EMBL/GenBank/DDBJ databases">
        <authorList>
            <person name="Bertelli C."/>
        </authorList>
    </citation>
    <scope>NUCLEOTIDE SEQUENCE [LARGE SCALE GENOMIC DNA]</scope>
    <source>
        <strain evidence="15">CRIB-30</strain>
    </source>
</reference>
<dbReference type="AlphaFoldDB" id="A0A0H5DR19"/>
<evidence type="ECO:0000256" key="2">
    <source>
        <dbReference type="ARBA" id="ARBA00008749"/>
    </source>
</evidence>
<keyword evidence="15" id="KW-1185">Reference proteome</keyword>
<proteinExistence type="inferred from homology"/>
<feature type="transmembrane region" description="Helical" evidence="12">
    <location>
        <begin position="12"/>
        <end position="37"/>
    </location>
</feature>
<dbReference type="InterPro" id="IPR015876">
    <property type="entry name" value="Acyl-CoA_DS"/>
</dbReference>
<feature type="transmembrane region" description="Helical" evidence="12">
    <location>
        <begin position="43"/>
        <end position="64"/>
    </location>
</feature>
<evidence type="ECO:0000256" key="5">
    <source>
        <dbReference type="ARBA" id="ARBA00022832"/>
    </source>
</evidence>
<dbReference type="EC" id="1.14.19.1" evidence="14"/>
<comment type="subcellular location">
    <subcellularLocation>
        <location evidence="1">Membrane</location>
        <topology evidence="1">Multi-pass membrane protein</topology>
    </subcellularLocation>
</comment>
<feature type="domain" description="Fatty acid desaturase" evidence="13">
    <location>
        <begin position="49"/>
        <end position="260"/>
    </location>
</feature>
<gene>
    <name evidence="14" type="ORF">ELAC_1791</name>
</gene>
<dbReference type="GO" id="GO:0016020">
    <property type="term" value="C:membrane"/>
    <property type="evidence" value="ECO:0007669"/>
    <property type="project" value="UniProtKB-SubCell"/>
</dbReference>
<dbReference type="PRINTS" id="PR00075">
    <property type="entry name" value="FACDDSATRASE"/>
</dbReference>
<keyword evidence="7 14" id="KW-0560">Oxidoreductase</keyword>
<evidence type="ECO:0000256" key="3">
    <source>
        <dbReference type="ARBA" id="ARBA00022516"/>
    </source>
</evidence>
<dbReference type="OrthoDB" id="19906at2"/>
<evidence type="ECO:0000256" key="6">
    <source>
        <dbReference type="ARBA" id="ARBA00022989"/>
    </source>
</evidence>
<keyword evidence="9" id="KW-0443">Lipid metabolism</keyword>
<keyword evidence="4 12" id="KW-0812">Transmembrane</keyword>
<dbReference type="CDD" id="cd03505">
    <property type="entry name" value="Delta9-FADS-like"/>
    <property type="match status" value="1"/>
</dbReference>
<evidence type="ECO:0000256" key="11">
    <source>
        <dbReference type="ARBA" id="ARBA00023160"/>
    </source>
</evidence>
<sequence length="383" mass="45238">MSSFSNLDFSRGVNWVPATFITLYQSILLLALPFYFYYTPPSLGLILMTVLLISMTELSITAGYHRLYSHRAYKANRFLESVILFFSSMAMQGSALRWSYDHRIHHAFVDTDNDPYSINKGFLYAHCLWILEKPRKIEDKVVSDLLSNPLVRLQHQWSVRLMILTNVLCFLAVGYFFSDYLGAFVMAVWFRLFVCHHFTWFINSLAHTFGSKPFSQEMTAVNNWLISLVTFGEGYHNFHHTFANDYRNGIRWYHFDPTKWLIFVLNKMGLAKDLKKMDPFAIQKKMITEGKCHLLTRLQELWYVKKEEIEQEIQEVSDGIIAKINAMQDLKKRYLEAKSQDDQRTLARDLKRQFKHLRKELRAEWRRWKSLSSSIQKLKPLPI</sequence>
<dbReference type="Proteomes" id="UP000220251">
    <property type="component" value="Unassembled WGS sequence"/>
</dbReference>
<evidence type="ECO:0000256" key="1">
    <source>
        <dbReference type="ARBA" id="ARBA00004141"/>
    </source>
</evidence>
<evidence type="ECO:0000256" key="7">
    <source>
        <dbReference type="ARBA" id="ARBA00023002"/>
    </source>
</evidence>
<dbReference type="GO" id="GO:0006633">
    <property type="term" value="P:fatty acid biosynthetic process"/>
    <property type="evidence" value="ECO:0007669"/>
    <property type="project" value="UniProtKB-KW"/>
</dbReference>
<dbReference type="InterPro" id="IPR005804">
    <property type="entry name" value="FA_desaturase_dom"/>
</dbReference>